<evidence type="ECO:0000256" key="1">
    <source>
        <dbReference type="ARBA" id="ARBA00004141"/>
    </source>
</evidence>
<feature type="transmembrane region" description="Helical" evidence="6">
    <location>
        <begin position="412"/>
        <end position="433"/>
    </location>
</feature>
<evidence type="ECO:0000313" key="8">
    <source>
        <dbReference type="EMBL" id="CEJ81180.1"/>
    </source>
</evidence>
<evidence type="ECO:0000259" key="7">
    <source>
        <dbReference type="PROSITE" id="PS50850"/>
    </source>
</evidence>
<dbReference type="Pfam" id="PF07690">
    <property type="entry name" value="MFS_1"/>
    <property type="match status" value="1"/>
</dbReference>
<keyword evidence="4 6" id="KW-1133">Transmembrane helix</keyword>
<evidence type="ECO:0000256" key="5">
    <source>
        <dbReference type="ARBA" id="ARBA00023136"/>
    </source>
</evidence>
<dbReference type="GO" id="GO:0016020">
    <property type="term" value="C:membrane"/>
    <property type="evidence" value="ECO:0007669"/>
    <property type="project" value="UniProtKB-SubCell"/>
</dbReference>
<proteinExistence type="predicted"/>
<dbReference type="EMBL" id="CDHN01000001">
    <property type="protein sequence ID" value="CEJ81180.1"/>
    <property type="molecule type" value="Genomic_DNA"/>
</dbReference>
<gene>
    <name evidence="8" type="ORF">VHEMI01324</name>
</gene>
<dbReference type="InterPro" id="IPR020846">
    <property type="entry name" value="MFS_dom"/>
</dbReference>
<dbReference type="PANTHER" id="PTHR43791:SF32">
    <property type="entry name" value="MAJOR FACILITATOR SUPERFAMILY (MFS) PROFILE DOMAIN-CONTAINING PROTEIN"/>
    <property type="match status" value="1"/>
</dbReference>
<accession>A0A0A1T550</accession>
<name>A0A0A1T550_9HYPO</name>
<comment type="subcellular location">
    <subcellularLocation>
        <location evidence="1">Membrane</location>
        <topology evidence="1">Multi-pass membrane protein</topology>
    </subcellularLocation>
</comment>
<organism evidence="8 9">
    <name type="scientific">[Torrubiella] hemipterigena</name>
    <dbReference type="NCBI Taxonomy" id="1531966"/>
    <lineage>
        <taxon>Eukaryota</taxon>
        <taxon>Fungi</taxon>
        <taxon>Dikarya</taxon>
        <taxon>Ascomycota</taxon>
        <taxon>Pezizomycotina</taxon>
        <taxon>Sordariomycetes</taxon>
        <taxon>Hypocreomycetidae</taxon>
        <taxon>Hypocreales</taxon>
        <taxon>Clavicipitaceae</taxon>
        <taxon>Clavicipitaceae incertae sedis</taxon>
        <taxon>'Torrubiella' clade</taxon>
    </lineage>
</organism>
<keyword evidence="5 6" id="KW-0472">Membrane</keyword>
<feature type="transmembrane region" description="Helical" evidence="6">
    <location>
        <begin position="445"/>
        <end position="464"/>
    </location>
</feature>
<feature type="transmembrane region" description="Helical" evidence="6">
    <location>
        <begin position="323"/>
        <end position="342"/>
    </location>
</feature>
<dbReference type="GO" id="GO:0022857">
    <property type="term" value="F:transmembrane transporter activity"/>
    <property type="evidence" value="ECO:0007669"/>
    <property type="project" value="InterPro"/>
</dbReference>
<evidence type="ECO:0000256" key="3">
    <source>
        <dbReference type="ARBA" id="ARBA00022692"/>
    </source>
</evidence>
<feature type="transmembrane region" description="Helical" evidence="6">
    <location>
        <begin position="379"/>
        <end position="400"/>
    </location>
</feature>
<dbReference type="Proteomes" id="UP000039046">
    <property type="component" value="Unassembled WGS sequence"/>
</dbReference>
<dbReference type="InterPro" id="IPR011701">
    <property type="entry name" value="MFS"/>
</dbReference>
<keyword evidence="2" id="KW-0813">Transport</keyword>
<dbReference type="InterPro" id="IPR036259">
    <property type="entry name" value="MFS_trans_sf"/>
</dbReference>
<keyword evidence="9" id="KW-1185">Reference proteome</keyword>
<dbReference type="HOGENOM" id="CLU_001265_0_1_1"/>
<feature type="transmembrane region" description="Helical" evidence="6">
    <location>
        <begin position="114"/>
        <end position="131"/>
    </location>
</feature>
<protein>
    <submittedName>
        <fullName evidence="8">Putative Alternative sulfate transporter</fullName>
    </submittedName>
</protein>
<feature type="transmembrane region" description="Helical" evidence="6">
    <location>
        <begin position="176"/>
        <end position="195"/>
    </location>
</feature>
<feature type="transmembrane region" description="Helical" evidence="6">
    <location>
        <begin position="354"/>
        <end position="373"/>
    </location>
</feature>
<dbReference type="AlphaFoldDB" id="A0A0A1T550"/>
<dbReference type="SUPFAM" id="SSF103473">
    <property type="entry name" value="MFS general substrate transporter"/>
    <property type="match status" value="1"/>
</dbReference>
<evidence type="ECO:0000256" key="6">
    <source>
        <dbReference type="SAM" id="Phobius"/>
    </source>
</evidence>
<reference evidence="8 9" key="1">
    <citation type="journal article" date="2015" name="Genome Announc.">
        <title>Draft Genome Sequence and Gene Annotation of the Entomopathogenic Fungus Verticillium hemipterigenum.</title>
        <authorList>
            <person name="Horn F."/>
            <person name="Habel A."/>
            <person name="Scharf D.H."/>
            <person name="Dworschak J."/>
            <person name="Brakhage A.A."/>
            <person name="Guthke R."/>
            <person name="Hertweck C."/>
            <person name="Linde J."/>
        </authorList>
    </citation>
    <scope>NUCLEOTIDE SEQUENCE [LARGE SCALE GENOMIC DNA]</scope>
</reference>
<dbReference type="Gene3D" id="1.20.1250.20">
    <property type="entry name" value="MFS general substrate transporter like domains"/>
    <property type="match status" value="2"/>
</dbReference>
<evidence type="ECO:0000256" key="2">
    <source>
        <dbReference type="ARBA" id="ARBA00022448"/>
    </source>
</evidence>
<evidence type="ECO:0000256" key="4">
    <source>
        <dbReference type="ARBA" id="ARBA00022989"/>
    </source>
</evidence>
<feature type="transmembrane region" description="Helical" evidence="6">
    <location>
        <begin position="207"/>
        <end position="228"/>
    </location>
</feature>
<keyword evidence="3 6" id="KW-0812">Transmembrane</keyword>
<feature type="domain" description="Major facilitator superfamily (MFS) profile" evidence="7">
    <location>
        <begin position="47"/>
        <end position="478"/>
    </location>
</feature>
<feature type="transmembrane region" description="Helical" evidence="6">
    <location>
        <begin position="143"/>
        <end position="164"/>
    </location>
</feature>
<sequence length="478" mass="54005">MNDDKAAIAVATAVSSAGEDEESGQRHVVDWTAEEERRAKRKLDFIIMPILTLGFFCLQLDRGNMANAITDRFMEEVGINQDQFNIGQQMLSLGIVLTEIPSNMILYRVGPGKWLTLQLFLFGIVSTFQAFQRNYSAFLATRFLLGITESGFIPGGLWTLSTWYTRDETAKRVMVFYFGNQLGQASAKLLAFGILHMRGVGGQPGWFWLFTLMGAFTILGGFIFGFFLPDSFQNPYSTFLPKFSRFTEREIHILQTRVLLDDPRKGEKKKAIGLDAFKRAFINWRIWIHFFITLLNNGPQRAFDTYAPSIVVSFGFGNLSSNALAAVGLFLQVPVSFAFSWVSDRFNRRGETVMVGLTCHLLGYIFNQVFTTVKLRGVRYFGVVWTQVFGTFSHPLNIAWLSLACDDSEQRALAMAGVIMNANIAGIYGAQIFRGDDKPLYRRGFSVAIALLSAGLLLVIVRWVDDFRRRRKVRAFLE</sequence>
<dbReference type="PROSITE" id="PS50850">
    <property type="entry name" value="MFS"/>
    <property type="match status" value="1"/>
</dbReference>
<dbReference type="PANTHER" id="PTHR43791">
    <property type="entry name" value="PERMEASE-RELATED"/>
    <property type="match status" value="1"/>
</dbReference>
<dbReference type="OrthoDB" id="2985014at2759"/>
<evidence type="ECO:0000313" key="9">
    <source>
        <dbReference type="Proteomes" id="UP000039046"/>
    </source>
</evidence>